<evidence type="ECO:0000313" key="2">
    <source>
        <dbReference type="EMBL" id="KAJ4330287.1"/>
    </source>
</evidence>
<keyword evidence="1" id="KW-1133">Transmembrane helix</keyword>
<reference evidence="2" key="1">
    <citation type="submission" date="2022-10" db="EMBL/GenBank/DDBJ databases">
        <title>Tapping the CABI collections for fungal endophytes: first genome assemblies for Collariella, Neodidymelliopsis, Ascochyta clinopodiicola, Didymella pomorum, Didymosphaeria variabile, Neocosmospora piperis and Neocucurbitaria cava.</title>
        <authorList>
            <person name="Hill R."/>
        </authorList>
    </citation>
    <scope>NUCLEOTIDE SEQUENCE</scope>
    <source>
        <strain evidence="2">IMI 360193</strain>
    </source>
</reference>
<proteinExistence type="predicted"/>
<dbReference type="AlphaFoldDB" id="A0A9W8WQW4"/>
<gene>
    <name evidence="2" type="ORF">N0V87_010132</name>
</gene>
<feature type="transmembrane region" description="Helical" evidence="1">
    <location>
        <begin position="106"/>
        <end position="125"/>
    </location>
</feature>
<sequence>MSLSGNNAPTDTRTTLARALGFTDYPKDTTAVPYLNYILKRHTGTESKEAYIELFVKIIEHFQSAAPANGTATDATVQSLVNELVQDGFGTFFAGTAAGDVRRKEIALDTVMLMLGTWATMYSSFQHKRQRRKVVAAYLIETLESVGAVSRSQGHPTILDIPVSVDIVLQTMQANYLRFATVVVFLTVVQVLLGIAQVVGSFK</sequence>
<evidence type="ECO:0000313" key="3">
    <source>
        <dbReference type="Proteomes" id="UP001140562"/>
    </source>
</evidence>
<organism evidence="2 3">
    <name type="scientific">Didymella glomerata</name>
    <dbReference type="NCBI Taxonomy" id="749621"/>
    <lineage>
        <taxon>Eukaryota</taxon>
        <taxon>Fungi</taxon>
        <taxon>Dikarya</taxon>
        <taxon>Ascomycota</taxon>
        <taxon>Pezizomycotina</taxon>
        <taxon>Dothideomycetes</taxon>
        <taxon>Pleosporomycetidae</taxon>
        <taxon>Pleosporales</taxon>
        <taxon>Pleosporineae</taxon>
        <taxon>Didymellaceae</taxon>
        <taxon>Didymella</taxon>
    </lineage>
</organism>
<dbReference type="EMBL" id="JAPEUV010000209">
    <property type="protein sequence ID" value="KAJ4330287.1"/>
    <property type="molecule type" value="Genomic_DNA"/>
</dbReference>
<comment type="caution">
    <text evidence="2">The sequence shown here is derived from an EMBL/GenBank/DDBJ whole genome shotgun (WGS) entry which is preliminary data.</text>
</comment>
<evidence type="ECO:0000256" key="1">
    <source>
        <dbReference type="SAM" id="Phobius"/>
    </source>
</evidence>
<dbReference type="OrthoDB" id="5428890at2759"/>
<protein>
    <submittedName>
        <fullName evidence="2">Uncharacterized protein</fullName>
    </submittedName>
</protein>
<name>A0A9W8WQW4_9PLEO</name>
<feature type="transmembrane region" description="Helical" evidence="1">
    <location>
        <begin position="179"/>
        <end position="200"/>
    </location>
</feature>
<keyword evidence="1" id="KW-0812">Transmembrane</keyword>
<accession>A0A9W8WQW4</accession>
<keyword evidence="3" id="KW-1185">Reference proteome</keyword>
<keyword evidence="1" id="KW-0472">Membrane</keyword>
<dbReference type="Proteomes" id="UP001140562">
    <property type="component" value="Unassembled WGS sequence"/>
</dbReference>